<proteinExistence type="predicted"/>
<dbReference type="EMBL" id="JAYMYQ010000005">
    <property type="protein sequence ID" value="KAK7331194.1"/>
    <property type="molecule type" value="Genomic_DNA"/>
</dbReference>
<organism evidence="1 2">
    <name type="scientific">Canavalia gladiata</name>
    <name type="common">Sword bean</name>
    <name type="synonym">Dolichos gladiatus</name>
    <dbReference type="NCBI Taxonomy" id="3824"/>
    <lineage>
        <taxon>Eukaryota</taxon>
        <taxon>Viridiplantae</taxon>
        <taxon>Streptophyta</taxon>
        <taxon>Embryophyta</taxon>
        <taxon>Tracheophyta</taxon>
        <taxon>Spermatophyta</taxon>
        <taxon>Magnoliopsida</taxon>
        <taxon>eudicotyledons</taxon>
        <taxon>Gunneridae</taxon>
        <taxon>Pentapetalae</taxon>
        <taxon>rosids</taxon>
        <taxon>fabids</taxon>
        <taxon>Fabales</taxon>
        <taxon>Fabaceae</taxon>
        <taxon>Papilionoideae</taxon>
        <taxon>50 kb inversion clade</taxon>
        <taxon>NPAAA clade</taxon>
        <taxon>indigoferoid/millettioid clade</taxon>
        <taxon>Phaseoleae</taxon>
        <taxon>Canavalia</taxon>
    </lineage>
</organism>
<evidence type="ECO:0000313" key="1">
    <source>
        <dbReference type="EMBL" id="KAK7331194.1"/>
    </source>
</evidence>
<keyword evidence="2" id="KW-1185">Reference proteome</keyword>
<name>A0AAN9LBG3_CANGL</name>
<dbReference type="AlphaFoldDB" id="A0AAN9LBG3"/>
<comment type="caution">
    <text evidence="1">The sequence shown here is derived from an EMBL/GenBank/DDBJ whole genome shotgun (WGS) entry which is preliminary data.</text>
</comment>
<sequence>MGKLLVILSYVLLKRRSQVTRGQGHRDAKDILSRVEENLNPRRLHALYCTPYKVIISQSFISDAIANQSLNLAGAFIVSHTRV</sequence>
<protein>
    <submittedName>
        <fullName evidence="1">Uncharacterized protein</fullName>
    </submittedName>
</protein>
<accession>A0AAN9LBG3</accession>
<evidence type="ECO:0000313" key="2">
    <source>
        <dbReference type="Proteomes" id="UP001367508"/>
    </source>
</evidence>
<reference evidence="1 2" key="1">
    <citation type="submission" date="2024-01" db="EMBL/GenBank/DDBJ databases">
        <title>The genomes of 5 underutilized Papilionoideae crops provide insights into root nodulation and disease resistanc.</title>
        <authorList>
            <person name="Jiang F."/>
        </authorList>
    </citation>
    <scope>NUCLEOTIDE SEQUENCE [LARGE SCALE GENOMIC DNA]</scope>
    <source>
        <strain evidence="1">LVBAO_FW01</strain>
        <tissue evidence="1">Leaves</tissue>
    </source>
</reference>
<gene>
    <name evidence="1" type="ORF">VNO77_25412</name>
</gene>
<dbReference type="Proteomes" id="UP001367508">
    <property type="component" value="Unassembled WGS sequence"/>
</dbReference>